<dbReference type="Gene3D" id="1.20.1260.10">
    <property type="match status" value="1"/>
</dbReference>
<dbReference type="EMBL" id="JABBGK010000002">
    <property type="protein sequence ID" value="NML75014.1"/>
    <property type="molecule type" value="Genomic_DNA"/>
</dbReference>
<evidence type="ECO:0000256" key="1">
    <source>
        <dbReference type="SAM" id="SignalP"/>
    </source>
</evidence>
<feature type="domain" description="Rubrerythrin diiron-binding" evidence="2">
    <location>
        <begin position="28"/>
        <end position="151"/>
    </location>
</feature>
<dbReference type="AlphaFoldDB" id="A0A7Y0FWV3"/>
<accession>A0A7Y0FWV3</accession>
<reference evidence="3 4" key="1">
    <citation type="submission" date="2020-04" db="EMBL/GenBank/DDBJ databases">
        <title>Rhizobium sp. S-51 isolated from soil.</title>
        <authorList>
            <person name="Dahal R.H."/>
        </authorList>
    </citation>
    <scope>NUCLEOTIDE SEQUENCE [LARGE SCALE GENOMIC DNA]</scope>
    <source>
        <strain evidence="3 4">S-51</strain>
    </source>
</reference>
<proteinExistence type="predicted"/>
<dbReference type="Pfam" id="PF02915">
    <property type="entry name" value="Rubrerythrin"/>
    <property type="match status" value="1"/>
</dbReference>
<sequence>MAVSAAATAVIAPAGAATLDAAAHAAIQAALEDEHKAEAFYAAVMEKFGEVRPFSNIIRAEQKHASALNRLLQTYGQEQTVDNPYLGSAEVAAAVPATLAEACRMGVDAEIANRELYDTKLIPAAQDYAEIKSVFSALRDASENRHLPAFERCGSGQGQGHGMGMGMGAGMGMGHGNNAGDL</sequence>
<dbReference type="InterPro" id="IPR012347">
    <property type="entry name" value="Ferritin-like"/>
</dbReference>
<protein>
    <submittedName>
        <fullName evidence="3">DUF2202 domain-containing protein</fullName>
    </submittedName>
</protein>
<comment type="caution">
    <text evidence="3">The sequence shown here is derived from an EMBL/GenBank/DDBJ whole genome shotgun (WGS) entry which is preliminary data.</text>
</comment>
<feature type="signal peptide" evidence="1">
    <location>
        <begin position="1"/>
        <end position="16"/>
    </location>
</feature>
<feature type="chain" id="PRO_5031333373" evidence="1">
    <location>
        <begin position="17"/>
        <end position="182"/>
    </location>
</feature>
<dbReference type="InterPro" id="IPR003251">
    <property type="entry name" value="Rr_diiron-bd_dom"/>
</dbReference>
<evidence type="ECO:0000313" key="3">
    <source>
        <dbReference type="EMBL" id="NML75014.1"/>
    </source>
</evidence>
<dbReference type="InterPro" id="IPR019243">
    <property type="entry name" value="DUF2202"/>
</dbReference>
<dbReference type="GO" id="GO:0046872">
    <property type="term" value="F:metal ion binding"/>
    <property type="evidence" value="ECO:0007669"/>
    <property type="project" value="InterPro"/>
</dbReference>
<evidence type="ECO:0000313" key="4">
    <source>
        <dbReference type="Proteomes" id="UP000541470"/>
    </source>
</evidence>
<evidence type="ECO:0000259" key="2">
    <source>
        <dbReference type="Pfam" id="PF02915"/>
    </source>
</evidence>
<keyword evidence="1" id="KW-0732">Signal</keyword>
<dbReference type="SUPFAM" id="SSF47240">
    <property type="entry name" value="Ferritin-like"/>
    <property type="match status" value="1"/>
</dbReference>
<dbReference type="Proteomes" id="UP000541470">
    <property type="component" value="Unassembled WGS sequence"/>
</dbReference>
<organism evidence="3 4">
    <name type="scientific">Rhizobium terricola</name>
    <dbReference type="NCBI Taxonomy" id="2728849"/>
    <lineage>
        <taxon>Bacteria</taxon>
        <taxon>Pseudomonadati</taxon>
        <taxon>Pseudomonadota</taxon>
        <taxon>Alphaproteobacteria</taxon>
        <taxon>Hyphomicrobiales</taxon>
        <taxon>Rhizobiaceae</taxon>
        <taxon>Rhizobium/Agrobacterium group</taxon>
        <taxon>Rhizobium</taxon>
    </lineage>
</organism>
<gene>
    <name evidence="3" type="ORF">HHL25_12855</name>
</gene>
<keyword evidence="4" id="KW-1185">Reference proteome</keyword>
<dbReference type="GO" id="GO:0016491">
    <property type="term" value="F:oxidoreductase activity"/>
    <property type="evidence" value="ECO:0007669"/>
    <property type="project" value="InterPro"/>
</dbReference>
<dbReference type="InterPro" id="IPR009078">
    <property type="entry name" value="Ferritin-like_SF"/>
</dbReference>
<name>A0A7Y0FWV3_9HYPH</name>
<dbReference type="CDD" id="cd01048">
    <property type="entry name" value="Ferritin_like_AB2"/>
    <property type="match status" value="1"/>
</dbReference>